<evidence type="ECO:0000313" key="5">
    <source>
        <dbReference type="EMBL" id="CAK9437194.1"/>
    </source>
</evidence>
<dbReference type="InterPro" id="IPR037141">
    <property type="entry name" value="NDT80_DNA-bd_dom_sf"/>
</dbReference>
<dbReference type="Pfam" id="PF05224">
    <property type="entry name" value="NDT80_PhoG"/>
    <property type="match status" value="1"/>
</dbReference>
<reference evidence="5 6" key="1">
    <citation type="submission" date="2024-03" db="EMBL/GenBank/DDBJ databases">
        <authorList>
            <person name="Brejova B."/>
        </authorList>
    </citation>
    <scope>NUCLEOTIDE SEQUENCE [LARGE SCALE GENOMIC DNA]</scope>
    <source>
        <strain evidence="5 6">CBS 14171</strain>
    </source>
</reference>
<organism evidence="5 6">
    <name type="scientific">Lodderomyces beijingensis</name>
    <dbReference type="NCBI Taxonomy" id="1775926"/>
    <lineage>
        <taxon>Eukaryota</taxon>
        <taxon>Fungi</taxon>
        <taxon>Dikarya</taxon>
        <taxon>Ascomycota</taxon>
        <taxon>Saccharomycotina</taxon>
        <taxon>Pichiomycetes</taxon>
        <taxon>Debaryomycetaceae</taxon>
        <taxon>Candida/Lodderomyces clade</taxon>
        <taxon>Lodderomyces</taxon>
    </lineage>
</organism>
<accession>A0ABP0ZIA1</accession>
<evidence type="ECO:0000256" key="2">
    <source>
        <dbReference type="PROSITE-ProRule" id="PRU00850"/>
    </source>
</evidence>
<evidence type="ECO:0000256" key="1">
    <source>
        <dbReference type="ARBA" id="ARBA00023125"/>
    </source>
</evidence>
<dbReference type="SUPFAM" id="SSF49417">
    <property type="entry name" value="p53-like transcription factors"/>
    <property type="match status" value="1"/>
</dbReference>
<feature type="region of interest" description="Disordered" evidence="3">
    <location>
        <begin position="291"/>
        <end position="311"/>
    </location>
</feature>
<feature type="compositionally biased region" description="Polar residues" evidence="3">
    <location>
        <begin position="291"/>
        <end position="302"/>
    </location>
</feature>
<dbReference type="Proteomes" id="UP001497383">
    <property type="component" value="Chromosome 2"/>
</dbReference>
<name>A0ABP0ZIA1_9ASCO</name>
<feature type="DNA-binding region" description="NDT80" evidence="2">
    <location>
        <begin position="4"/>
        <end position="299"/>
    </location>
</feature>
<dbReference type="Gene3D" id="2.60.40.1390">
    <property type="entry name" value="NDT80 DNA-binding domain"/>
    <property type="match status" value="1"/>
</dbReference>
<dbReference type="InterPro" id="IPR052605">
    <property type="entry name" value="Fungal_trans_regulator"/>
</dbReference>
<dbReference type="GeneID" id="92206773"/>
<sequence>MFRQRGIKHPPDIIIKSDPVVGVGNEAYERVRVAPRSQEQYKIGPPFGETTIVNQIRLDSTRELVHPRLSARIDRGFDLFNDDTWVCYKRNYFSVVASFDFDELGARQSVFQEDTFSLADDDADGAADGAAHGANIKRFLIRLSSQYANEKTKVNLNQHTPKRDKGPVSEPPMVPVIPGRIPEHSVIKQTSNVKKSSKLQEFEHLFKCEYNRLLPTRPSSILLNYEKDKPYNTVAKYERLQFAYAPKRRVSNGAEPKLVLQVHLLAELADSSRLATVAAVTTVPFLVRGRSPSNYESTSKTDQISHKTHKIHKIHKSSPLKRVTNVSNLDNIVFRERPTPISGSVDFSGNKENNFYDNFSSSDDKPFENSNPYLKDLPNVSLASEPDLRAHYNIYDEIPPSSLDPHYYCTKSIESGEILGFAEEFQDQQQQHHHHRRQFARQSQTSPVKPDKHTSEFATDQSVTCVSPRQLHFDTHKMVNSTTLKRREREARE</sequence>
<dbReference type="InterPro" id="IPR008967">
    <property type="entry name" value="p53-like_TF_DNA-bd_sf"/>
</dbReference>
<evidence type="ECO:0000313" key="6">
    <source>
        <dbReference type="Proteomes" id="UP001497383"/>
    </source>
</evidence>
<dbReference type="PANTHER" id="PTHR35144:SF2">
    <property type="entry name" value="MEIOSIS-SPECIFIC TRANSCRIPTION FACTOR NDT80"/>
    <property type="match status" value="1"/>
</dbReference>
<feature type="region of interest" description="Disordered" evidence="3">
    <location>
        <begin position="426"/>
        <end position="461"/>
    </location>
</feature>
<evidence type="ECO:0000256" key="3">
    <source>
        <dbReference type="SAM" id="MobiDB-lite"/>
    </source>
</evidence>
<dbReference type="EMBL" id="OZ022406">
    <property type="protein sequence ID" value="CAK9437194.1"/>
    <property type="molecule type" value="Genomic_DNA"/>
</dbReference>
<dbReference type="PANTHER" id="PTHR35144">
    <property type="entry name" value="MEIOSIS-SPECIFIC TRANSCRIPTION FACTOR NDT80"/>
    <property type="match status" value="1"/>
</dbReference>
<proteinExistence type="predicted"/>
<keyword evidence="6" id="KW-1185">Reference proteome</keyword>
<gene>
    <name evidence="5" type="ORF">LODBEIA_P15770</name>
</gene>
<protein>
    <recommendedName>
        <fullName evidence="4">NDT80 domain-containing protein</fullName>
    </recommendedName>
</protein>
<dbReference type="InterPro" id="IPR024061">
    <property type="entry name" value="NDT80_DNA-bd_dom"/>
</dbReference>
<feature type="domain" description="NDT80" evidence="4">
    <location>
        <begin position="4"/>
        <end position="299"/>
    </location>
</feature>
<evidence type="ECO:0000259" key="4">
    <source>
        <dbReference type="PROSITE" id="PS51517"/>
    </source>
</evidence>
<keyword evidence="1 2" id="KW-0238">DNA-binding</keyword>
<dbReference type="RefSeq" id="XP_066828515.1">
    <property type="nucleotide sequence ID" value="XM_066971480.1"/>
</dbReference>
<dbReference type="PROSITE" id="PS51517">
    <property type="entry name" value="NDT80"/>
    <property type="match status" value="1"/>
</dbReference>